<dbReference type="Proteomes" id="UP001610446">
    <property type="component" value="Unassembled WGS sequence"/>
</dbReference>
<dbReference type="PROSITE" id="PS50088">
    <property type="entry name" value="ANK_REPEAT"/>
    <property type="match status" value="2"/>
</dbReference>
<dbReference type="Pfam" id="PF12796">
    <property type="entry name" value="Ank_2"/>
    <property type="match status" value="2"/>
</dbReference>
<dbReference type="PANTHER" id="PTHR24198:SF165">
    <property type="entry name" value="ANKYRIN REPEAT-CONTAINING PROTEIN-RELATED"/>
    <property type="match status" value="1"/>
</dbReference>
<dbReference type="Gene3D" id="1.25.40.20">
    <property type="entry name" value="Ankyrin repeat-containing domain"/>
    <property type="match status" value="3"/>
</dbReference>
<feature type="repeat" description="ANK" evidence="3">
    <location>
        <begin position="172"/>
        <end position="196"/>
    </location>
</feature>
<organism evidence="4 5">
    <name type="scientific">Aspergillus pseudoustus</name>
    <dbReference type="NCBI Taxonomy" id="1810923"/>
    <lineage>
        <taxon>Eukaryota</taxon>
        <taxon>Fungi</taxon>
        <taxon>Dikarya</taxon>
        <taxon>Ascomycota</taxon>
        <taxon>Pezizomycotina</taxon>
        <taxon>Eurotiomycetes</taxon>
        <taxon>Eurotiomycetidae</taxon>
        <taxon>Eurotiales</taxon>
        <taxon>Aspergillaceae</taxon>
        <taxon>Aspergillus</taxon>
        <taxon>Aspergillus subgen. Nidulantes</taxon>
    </lineage>
</organism>
<dbReference type="InterPro" id="IPR036770">
    <property type="entry name" value="Ankyrin_rpt-contain_sf"/>
</dbReference>
<protein>
    <submittedName>
        <fullName evidence="4">Ankyrin repeat-containing domain protein</fullName>
    </submittedName>
</protein>
<sequence>MEEQRLPACHISNLPMDIIIEILGSLPDLRTLFSAIRTCCHIYRCFKQRKSVTITSIFIRMCRETDPPEEEPLLHALALNNSALAEALLRTDRREVDVNARDSDKRTALSIAAEKGYTAVVQLLLQTADVDANSQDCYGCTPLLKAAECGHGSVVRLLLENSGINVDLANCGGETPLSRGAQQGHAQIVKMLVETGKPDVNSRDTRYDLSPIGWAAMSGHVEVVRVLLESDSGRRRNQEIDLNTPDKEYRRTPLFWASHYGHSAVMRLLLATGRVEVLGLDEDSFDVNCRIPILAAAQEGDEELMEVLLRSEQVDVNSSTWDDGRTPLSLAAQFGHEGIVKLLLETGKVRVNAKDSERSWTPLTWAKRGRYEGVVQLLLEAGGVETLDWVIKHE</sequence>
<feature type="repeat" description="ANK" evidence="3">
    <location>
        <begin position="323"/>
        <end position="347"/>
    </location>
</feature>
<dbReference type="SUPFAM" id="SSF81383">
    <property type="entry name" value="F-box domain"/>
    <property type="match status" value="1"/>
</dbReference>
<dbReference type="InterPro" id="IPR002110">
    <property type="entry name" value="Ankyrin_rpt"/>
</dbReference>
<dbReference type="Pfam" id="PF13637">
    <property type="entry name" value="Ank_4"/>
    <property type="match status" value="1"/>
</dbReference>
<evidence type="ECO:0000256" key="1">
    <source>
        <dbReference type="ARBA" id="ARBA00022737"/>
    </source>
</evidence>
<dbReference type="InterPro" id="IPR036047">
    <property type="entry name" value="F-box-like_dom_sf"/>
</dbReference>
<evidence type="ECO:0000256" key="2">
    <source>
        <dbReference type="ARBA" id="ARBA00023043"/>
    </source>
</evidence>
<evidence type="ECO:0000256" key="3">
    <source>
        <dbReference type="PROSITE-ProRule" id="PRU00023"/>
    </source>
</evidence>
<keyword evidence="2 3" id="KW-0040">ANK repeat</keyword>
<dbReference type="PROSITE" id="PS50297">
    <property type="entry name" value="ANK_REP_REGION"/>
    <property type="match status" value="2"/>
</dbReference>
<evidence type="ECO:0000313" key="4">
    <source>
        <dbReference type="EMBL" id="KAL2843948.1"/>
    </source>
</evidence>
<accession>A0ABR4JVA2</accession>
<dbReference type="SUPFAM" id="SSF48403">
    <property type="entry name" value="Ankyrin repeat"/>
    <property type="match status" value="1"/>
</dbReference>
<name>A0ABR4JVA2_9EURO</name>
<reference evidence="4 5" key="1">
    <citation type="submission" date="2024-07" db="EMBL/GenBank/DDBJ databases">
        <title>Section-level genome sequencing and comparative genomics of Aspergillus sections Usti and Cavernicolus.</title>
        <authorList>
            <consortium name="Lawrence Berkeley National Laboratory"/>
            <person name="Nybo J.L."/>
            <person name="Vesth T.C."/>
            <person name="Theobald S."/>
            <person name="Frisvad J.C."/>
            <person name="Larsen T.O."/>
            <person name="Kjaerboelling I."/>
            <person name="Rothschild-Mancinelli K."/>
            <person name="Lyhne E.K."/>
            <person name="Kogle M.E."/>
            <person name="Barry K."/>
            <person name="Clum A."/>
            <person name="Na H."/>
            <person name="Ledsgaard L."/>
            <person name="Lin J."/>
            <person name="Lipzen A."/>
            <person name="Kuo A."/>
            <person name="Riley R."/>
            <person name="Mondo S."/>
            <person name="Labutti K."/>
            <person name="Haridas S."/>
            <person name="Pangalinan J."/>
            <person name="Salamov A.A."/>
            <person name="Simmons B.A."/>
            <person name="Magnuson J.K."/>
            <person name="Chen J."/>
            <person name="Drula E."/>
            <person name="Henrissat B."/>
            <person name="Wiebenga A."/>
            <person name="Lubbers R.J."/>
            <person name="Gomes A.C."/>
            <person name="Makela M.R."/>
            <person name="Stajich J."/>
            <person name="Grigoriev I.V."/>
            <person name="Mortensen U.H."/>
            <person name="De Vries R.P."/>
            <person name="Baker S.E."/>
            <person name="Andersen M.R."/>
        </authorList>
    </citation>
    <scope>NUCLEOTIDE SEQUENCE [LARGE SCALE GENOMIC DNA]</scope>
    <source>
        <strain evidence="4 5">CBS 123904</strain>
    </source>
</reference>
<dbReference type="EMBL" id="JBFXLU010000085">
    <property type="protein sequence ID" value="KAL2843948.1"/>
    <property type="molecule type" value="Genomic_DNA"/>
</dbReference>
<dbReference type="PANTHER" id="PTHR24198">
    <property type="entry name" value="ANKYRIN REPEAT AND PROTEIN KINASE DOMAIN-CONTAINING PROTEIN"/>
    <property type="match status" value="1"/>
</dbReference>
<keyword evidence="1" id="KW-0677">Repeat</keyword>
<comment type="caution">
    <text evidence="4">The sequence shown here is derived from an EMBL/GenBank/DDBJ whole genome shotgun (WGS) entry which is preliminary data.</text>
</comment>
<keyword evidence="5" id="KW-1185">Reference proteome</keyword>
<dbReference type="SMART" id="SM00248">
    <property type="entry name" value="ANK"/>
    <property type="match status" value="9"/>
</dbReference>
<proteinExistence type="predicted"/>
<gene>
    <name evidence="4" type="ORF">BJY01DRAFT_248411</name>
</gene>
<evidence type="ECO:0000313" key="5">
    <source>
        <dbReference type="Proteomes" id="UP001610446"/>
    </source>
</evidence>